<dbReference type="InterPro" id="IPR003661">
    <property type="entry name" value="HisK_dim/P_dom"/>
</dbReference>
<dbReference type="Proteomes" id="UP000263098">
    <property type="component" value="Unassembled WGS sequence"/>
</dbReference>
<dbReference type="Pfam" id="PF12833">
    <property type="entry name" value="HTH_18"/>
    <property type="match status" value="1"/>
</dbReference>
<keyword evidence="13" id="KW-1133">Transmembrane helix</keyword>
<dbReference type="SUPFAM" id="SSF47384">
    <property type="entry name" value="Homodimeric domain of signal transducing histidine kinase"/>
    <property type="match status" value="1"/>
</dbReference>
<dbReference type="EC" id="2.7.13.3" evidence="2"/>
<dbReference type="SUPFAM" id="SSF52172">
    <property type="entry name" value="CheY-like"/>
    <property type="match status" value="1"/>
</dbReference>
<feature type="domain" description="Response regulatory" evidence="17">
    <location>
        <begin position="1094"/>
        <end position="1209"/>
    </location>
</feature>
<dbReference type="Gene3D" id="2.60.40.10">
    <property type="entry name" value="Immunoglobulins"/>
    <property type="match status" value="1"/>
</dbReference>
<feature type="domain" description="HTH araC/xylS-type" evidence="15">
    <location>
        <begin position="1241"/>
        <end position="1340"/>
    </location>
</feature>
<keyword evidence="13" id="KW-0812">Transmembrane</keyword>
<dbReference type="PROSITE" id="PS00041">
    <property type="entry name" value="HTH_ARAC_FAMILY_1"/>
    <property type="match status" value="1"/>
</dbReference>
<dbReference type="InterPro" id="IPR036097">
    <property type="entry name" value="HisK_dim/P_sf"/>
</dbReference>
<feature type="domain" description="Histidine kinase" evidence="16">
    <location>
        <begin position="839"/>
        <end position="1054"/>
    </location>
</feature>
<dbReference type="InterPro" id="IPR013783">
    <property type="entry name" value="Ig-like_fold"/>
</dbReference>
<dbReference type="InterPro" id="IPR018062">
    <property type="entry name" value="HTH_AraC-typ_CS"/>
</dbReference>
<evidence type="ECO:0000256" key="3">
    <source>
        <dbReference type="ARBA" id="ARBA00022553"/>
    </source>
</evidence>
<dbReference type="SMART" id="SM00342">
    <property type="entry name" value="HTH_ARAC"/>
    <property type="match status" value="1"/>
</dbReference>
<comment type="catalytic activity">
    <reaction evidence="1">
        <text>ATP + protein L-histidine = ADP + protein N-phospho-L-histidine.</text>
        <dbReference type="EC" id="2.7.13.3"/>
    </reaction>
</comment>
<dbReference type="InterPro" id="IPR011006">
    <property type="entry name" value="CheY-like_superfamily"/>
</dbReference>
<keyword evidence="4" id="KW-0808">Transferase</keyword>
<dbReference type="PANTHER" id="PTHR43547">
    <property type="entry name" value="TWO-COMPONENT HISTIDINE KINASE"/>
    <property type="match status" value="1"/>
</dbReference>
<name>A0A3D2SHD1_9BACE</name>
<keyword evidence="10" id="KW-0238">DNA-binding</keyword>
<dbReference type="FunFam" id="2.60.40.10:FF:000791">
    <property type="entry name" value="Two-component system sensor histidine kinase/response regulator"/>
    <property type="match status" value="1"/>
</dbReference>
<keyword evidence="11" id="KW-0804">Transcription</keyword>
<dbReference type="SUPFAM" id="SSF63829">
    <property type="entry name" value="Calcium-dependent phosphotriesterase"/>
    <property type="match status" value="2"/>
</dbReference>
<dbReference type="CDD" id="cd17574">
    <property type="entry name" value="REC_OmpR"/>
    <property type="match status" value="1"/>
</dbReference>
<dbReference type="InterPro" id="IPR018060">
    <property type="entry name" value="HTH_AraC"/>
</dbReference>
<feature type="signal peptide" evidence="14">
    <location>
        <begin position="1"/>
        <end position="19"/>
    </location>
</feature>
<dbReference type="CDD" id="cd00082">
    <property type="entry name" value="HisKA"/>
    <property type="match status" value="1"/>
</dbReference>
<keyword evidence="5" id="KW-0547">Nucleotide-binding</keyword>
<evidence type="ECO:0000256" key="7">
    <source>
        <dbReference type="ARBA" id="ARBA00022840"/>
    </source>
</evidence>
<feature type="chain" id="PRO_5017543790" description="histidine kinase" evidence="14">
    <location>
        <begin position="20"/>
        <end position="1344"/>
    </location>
</feature>
<dbReference type="Pfam" id="PF07495">
    <property type="entry name" value="Y_Y_Y"/>
    <property type="match status" value="1"/>
</dbReference>
<evidence type="ECO:0000313" key="18">
    <source>
        <dbReference type="EMBL" id="HCK24306.1"/>
    </source>
</evidence>
<evidence type="ECO:0000259" key="16">
    <source>
        <dbReference type="PROSITE" id="PS50109"/>
    </source>
</evidence>
<dbReference type="SMART" id="SM00448">
    <property type="entry name" value="REC"/>
    <property type="match status" value="1"/>
</dbReference>
<evidence type="ECO:0000256" key="13">
    <source>
        <dbReference type="SAM" id="Phobius"/>
    </source>
</evidence>
<evidence type="ECO:0000256" key="2">
    <source>
        <dbReference type="ARBA" id="ARBA00012438"/>
    </source>
</evidence>
<feature type="transmembrane region" description="Helical" evidence="13">
    <location>
        <begin position="781"/>
        <end position="807"/>
    </location>
</feature>
<reference evidence="18 19" key="1">
    <citation type="journal article" date="2018" name="Nat. Biotechnol.">
        <title>A standardized bacterial taxonomy based on genome phylogeny substantially revises the tree of life.</title>
        <authorList>
            <person name="Parks D.H."/>
            <person name="Chuvochina M."/>
            <person name="Waite D.W."/>
            <person name="Rinke C."/>
            <person name="Skarshewski A."/>
            <person name="Chaumeil P.A."/>
            <person name="Hugenholtz P."/>
        </authorList>
    </citation>
    <scope>NUCLEOTIDE SEQUENCE [LARGE SCALE GENOMIC DNA]</scope>
    <source>
        <strain evidence="18">UBA9667</strain>
    </source>
</reference>
<dbReference type="InterPro" id="IPR009057">
    <property type="entry name" value="Homeodomain-like_sf"/>
</dbReference>
<dbReference type="GO" id="GO:0000155">
    <property type="term" value="F:phosphorelay sensor kinase activity"/>
    <property type="evidence" value="ECO:0007669"/>
    <property type="project" value="InterPro"/>
</dbReference>
<dbReference type="SMART" id="SM00387">
    <property type="entry name" value="HATPase_c"/>
    <property type="match status" value="1"/>
</dbReference>
<keyword evidence="3 12" id="KW-0597">Phosphoprotein</keyword>
<evidence type="ECO:0000256" key="1">
    <source>
        <dbReference type="ARBA" id="ARBA00000085"/>
    </source>
</evidence>
<evidence type="ECO:0000259" key="15">
    <source>
        <dbReference type="PROSITE" id="PS01124"/>
    </source>
</evidence>
<feature type="modified residue" description="4-aspartylphosphate" evidence="12">
    <location>
        <position position="1142"/>
    </location>
</feature>
<dbReference type="SMART" id="SM00388">
    <property type="entry name" value="HisKA"/>
    <property type="match status" value="1"/>
</dbReference>
<comment type="caution">
    <text evidence="18">The sequence shown here is derived from an EMBL/GenBank/DDBJ whole genome shotgun (WGS) entry which is preliminary data.</text>
</comment>
<keyword evidence="9" id="KW-0805">Transcription regulation</keyword>
<dbReference type="EMBL" id="DPVG01000216">
    <property type="protein sequence ID" value="HCK24306.1"/>
    <property type="molecule type" value="Genomic_DNA"/>
</dbReference>
<dbReference type="Gene3D" id="1.10.10.60">
    <property type="entry name" value="Homeodomain-like"/>
    <property type="match status" value="1"/>
</dbReference>
<dbReference type="SUPFAM" id="SSF101898">
    <property type="entry name" value="NHL repeat"/>
    <property type="match status" value="1"/>
</dbReference>
<accession>A0A3D2SHD1</accession>
<gene>
    <name evidence="18" type="ORF">DHW31_05880</name>
</gene>
<evidence type="ECO:0000256" key="14">
    <source>
        <dbReference type="SAM" id="SignalP"/>
    </source>
</evidence>
<evidence type="ECO:0000256" key="6">
    <source>
        <dbReference type="ARBA" id="ARBA00022777"/>
    </source>
</evidence>
<dbReference type="Gene3D" id="3.40.50.2300">
    <property type="match status" value="1"/>
</dbReference>
<evidence type="ECO:0000256" key="12">
    <source>
        <dbReference type="PROSITE-ProRule" id="PRU00169"/>
    </source>
</evidence>
<organism evidence="18 19">
    <name type="scientific">Bacteroides graminisolvens</name>
    <dbReference type="NCBI Taxonomy" id="477666"/>
    <lineage>
        <taxon>Bacteria</taxon>
        <taxon>Pseudomonadati</taxon>
        <taxon>Bacteroidota</taxon>
        <taxon>Bacteroidia</taxon>
        <taxon>Bacteroidales</taxon>
        <taxon>Bacteroidaceae</taxon>
        <taxon>Bacteroides</taxon>
    </lineage>
</organism>
<dbReference type="SUPFAM" id="SSF55874">
    <property type="entry name" value="ATPase domain of HSP90 chaperone/DNA topoisomerase II/histidine kinase"/>
    <property type="match status" value="1"/>
</dbReference>
<evidence type="ECO:0000259" key="17">
    <source>
        <dbReference type="PROSITE" id="PS50110"/>
    </source>
</evidence>
<dbReference type="SUPFAM" id="SSF46689">
    <property type="entry name" value="Homeodomain-like"/>
    <property type="match status" value="1"/>
</dbReference>
<sequence>MKRFIYSLLVIFLVLPALAAAPRTFNFRHYTVDNGLSSNIVRSILQDSRGFIWIGTEEGLNCFDGQNIKRYLCNNGSSCTLGNNYINVLFEDSEGKIWIGTDTGVYLYLHAQDLFYLFRPQTAYGTSITSIVNNIVEDKHQNIWLATHGQGTFKYDTKNRKLEQYMCPVQPQSLVNYVYVDREDAVWITTRNPQSPLAKYNPKKNKFENFTLNLSANDTESTILYLLESSKGEFWLGTWDDGLRRLNRKTGDTETLLSPKKQGGILHIHSIAELEPHVLMVGSDDGLSILNTLKKEHQLLVSDETNASSLSNKFVYPIVKDREGGIWVGTYYGGVNYVSPNNGMFKGYAHSLFRNSINGNIVSRFCEDKQGNIWIATDDGGLNCFYPQTGLFKAFMPQAGKNSLSYHNVHALCLNDEELWIGTYSGGLNVLNLKTGQFRHYDTKEEDPRTLDGNSIYAIFRDRDKRIWVASMSGVNLYHPETDDFSRVKNFGFMTIDIKQDRNGAIWFATQGKGVFRYNPSTRDWRNYTHAANDPHSIAGNQVNCMYVDSRGVLWIGTGNGLCAYHAATDAFVRMPLRIPSNNICGIVESNKLLWLTTSKGLVRFNPAVKDGNNCQVFTKSDGLRSDQFIFNSAMKSLAGEIYVGTLNGFNSFCPDRIKKNAYVPPVYITSLEIYNKEIPVDVNGKLPGDLSSLDVLDLSYKDNVFSLRYAALSYNTPEKNQYAYKLEGFDEEWNFVGTQTKATYTNLPAGTYTFKVKACNNDGVWNEAGATLRINIHPPFYLTLGFKILYLILFLLSLYGVIRMLIRRSERKHKDKIKEMQQEQEREIYNSKIEFFTMIAHEIRTPVSLIIGPMENILSTSISLPESIKKELGIINRNSQRLLNLVNQLLDFRKVEQGAFTLSIGKYRIYELLDNVYERFKPVVEQRGIEFTFDCPEKNLEAFVDQEAITKVVSNLLTNANKFTKDKIILACSFHKDLACFTVSVTDNGCGIPDEERHKIFQPFYQVAGRGKPGTGIGLNLVKSLAEAHRGMVEVDSVPGKGSTFKVTIPIGKESQEENHSPLYPHVAQTQLLPDGQKTELPRAAGYSSDKLRLLIVDDNEEMRTFLADSFLDEYQVVTAKDGVEALEELHKGNVHLAICDLMMPRMDGISFCREVRADRLYSHVPIILLTAKTDVDSKIEGMNTGADAYVEKPFSIQYLRACVANLLASRELLKKKFSEMPFVPLQSMAANKAEEDFLVQMNAIIEKNISNQDFSIDALAKELCISRSGLFAKIKTMTDVTPNELVQVMRLKKAAQLLSESHLRVNEVAYAVGFNNPSYFAKCFQKQFGEKPADFALKHKKV</sequence>
<dbReference type="Pfam" id="PF02518">
    <property type="entry name" value="HATPase_c"/>
    <property type="match status" value="1"/>
</dbReference>
<dbReference type="InterPro" id="IPR015943">
    <property type="entry name" value="WD40/YVTN_repeat-like_dom_sf"/>
</dbReference>
<dbReference type="PRINTS" id="PR00344">
    <property type="entry name" value="BCTRLSENSOR"/>
</dbReference>
<dbReference type="InterPro" id="IPR003594">
    <property type="entry name" value="HATPase_dom"/>
</dbReference>
<dbReference type="PROSITE" id="PS50110">
    <property type="entry name" value="RESPONSE_REGULATORY"/>
    <property type="match status" value="1"/>
</dbReference>
<dbReference type="Gene3D" id="3.30.565.10">
    <property type="entry name" value="Histidine kinase-like ATPase, C-terminal domain"/>
    <property type="match status" value="1"/>
</dbReference>
<dbReference type="GO" id="GO:0005524">
    <property type="term" value="F:ATP binding"/>
    <property type="evidence" value="ECO:0007669"/>
    <property type="project" value="UniProtKB-KW"/>
</dbReference>
<dbReference type="Gene3D" id="1.10.287.130">
    <property type="match status" value="1"/>
</dbReference>
<evidence type="ECO:0000256" key="9">
    <source>
        <dbReference type="ARBA" id="ARBA00023015"/>
    </source>
</evidence>
<dbReference type="Pfam" id="PF00072">
    <property type="entry name" value="Response_reg"/>
    <property type="match status" value="1"/>
</dbReference>
<proteinExistence type="predicted"/>
<dbReference type="FunFam" id="3.30.565.10:FF:000037">
    <property type="entry name" value="Hybrid sensor histidine kinase/response regulator"/>
    <property type="match status" value="1"/>
</dbReference>
<dbReference type="Gene3D" id="2.130.10.10">
    <property type="entry name" value="YVTN repeat-like/Quinoprotein amine dehydrogenase"/>
    <property type="match status" value="2"/>
</dbReference>
<dbReference type="PROSITE" id="PS50109">
    <property type="entry name" value="HIS_KIN"/>
    <property type="match status" value="1"/>
</dbReference>
<dbReference type="InterPro" id="IPR001789">
    <property type="entry name" value="Sig_transdc_resp-reg_receiver"/>
</dbReference>
<keyword evidence="6 18" id="KW-0418">Kinase</keyword>
<dbReference type="InterPro" id="IPR036890">
    <property type="entry name" value="HATPase_C_sf"/>
</dbReference>
<dbReference type="PANTHER" id="PTHR43547:SF2">
    <property type="entry name" value="HYBRID SIGNAL TRANSDUCTION HISTIDINE KINASE C"/>
    <property type="match status" value="1"/>
</dbReference>
<evidence type="ECO:0000256" key="10">
    <source>
        <dbReference type="ARBA" id="ARBA00023125"/>
    </source>
</evidence>
<dbReference type="GO" id="GO:0043565">
    <property type="term" value="F:sequence-specific DNA binding"/>
    <property type="evidence" value="ECO:0007669"/>
    <property type="project" value="InterPro"/>
</dbReference>
<dbReference type="GO" id="GO:0003700">
    <property type="term" value="F:DNA-binding transcription factor activity"/>
    <property type="evidence" value="ECO:0007669"/>
    <property type="project" value="InterPro"/>
</dbReference>
<dbReference type="Pfam" id="PF07494">
    <property type="entry name" value="Reg_prop"/>
    <property type="match status" value="6"/>
</dbReference>
<keyword evidence="8" id="KW-0902">Two-component regulatory system</keyword>
<evidence type="ECO:0000256" key="5">
    <source>
        <dbReference type="ARBA" id="ARBA00022741"/>
    </source>
</evidence>
<dbReference type="InterPro" id="IPR005467">
    <property type="entry name" value="His_kinase_dom"/>
</dbReference>
<dbReference type="InterPro" id="IPR011123">
    <property type="entry name" value="Y_Y_Y"/>
</dbReference>
<evidence type="ECO:0000256" key="4">
    <source>
        <dbReference type="ARBA" id="ARBA00022679"/>
    </source>
</evidence>
<dbReference type="Pfam" id="PF00512">
    <property type="entry name" value="HisKA"/>
    <property type="match status" value="1"/>
</dbReference>
<dbReference type="CDD" id="cd00146">
    <property type="entry name" value="PKD"/>
    <property type="match status" value="1"/>
</dbReference>
<dbReference type="InterPro" id="IPR004358">
    <property type="entry name" value="Sig_transdc_His_kin-like_C"/>
</dbReference>
<dbReference type="InterPro" id="IPR011110">
    <property type="entry name" value="Reg_prop"/>
</dbReference>
<keyword evidence="7" id="KW-0067">ATP-binding</keyword>
<evidence type="ECO:0000256" key="8">
    <source>
        <dbReference type="ARBA" id="ARBA00023012"/>
    </source>
</evidence>
<evidence type="ECO:0000256" key="11">
    <source>
        <dbReference type="ARBA" id="ARBA00023163"/>
    </source>
</evidence>
<protein>
    <recommendedName>
        <fullName evidence="2">histidine kinase</fullName>
        <ecNumber evidence="2">2.7.13.3</ecNumber>
    </recommendedName>
</protein>
<keyword evidence="13" id="KW-0472">Membrane</keyword>
<keyword evidence="14" id="KW-0732">Signal</keyword>
<dbReference type="FunFam" id="1.10.287.130:FF:000045">
    <property type="entry name" value="Two-component system sensor histidine kinase/response regulator"/>
    <property type="match status" value="1"/>
</dbReference>
<dbReference type="PROSITE" id="PS01124">
    <property type="entry name" value="HTH_ARAC_FAMILY_2"/>
    <property type="match status" value="1"/>
</dbReference>
<evidence type="ECO:0000313" key="19">
    <source>
        <dbReference type="Proteomes" id="UP000263098"/>
    </source>
</evidence>